<proteinExistence type="predicted"/>
<dbReference type="AlphaFoldDB" id="A0A5N6S998"/>
<keyword evidence="2" id="KW-1185">Reference proteome</keyword>
<reference evidence="1 2" key="1">
    <citation type="submission" date="2018-04" db="EMBL/GenBank/DDBJ databases">
        <authorList>
            <person name="Eckel V.P."/>
            <person name="Vogel R.F."/>
        </authorList>
    </citation>
    <scope>NUCLEOTIDE SEQUENCE [LARGE SCALE GENOMIC DNA]</scope>
    <source>
        <strain evidence="2">TMW 2.1764</strain>
    </source>
</reference>
<dbReference type="RefSeq" id="WP_152579905.1">
    <property type="nucleotide sequence ID" value="NZ_QDAG01000001.1"/>
</dbReference>
<organism evidence="1 2">
    <name type="scientific">Bifidobacterium tibiigranuli</name>
    <dbReference type="NCBI Taxonomy" id="2172043"/>
    <lineage>
        <taxon>Bacteria</taxon>
        <taxon>Bacillati</taxon>
        <taxon>Actinomycetota</taxon>
        <taxon>Actinomycetes</taxon>
        <taxon>Bifidobacteriales</taxon>
        <taxon>Bifidobacteriaceae</taxon>
        <taxon>Bifidobacterium</taxon>
    </lineage>
</organism>
<accession>A0A5N6S998</accession>
<gene>
    <name evidence="1" type="ORF">DDE84_01140</name>
</gene>
<dbReference type="GeneID" id="78126309"/>
<comment type="caution">
    <text evidence="1">The sequence shown here is derived from an EMBL/GenBank/DDBJ whole genome shotgun (WGS) entry which is preliminary data.</text>
</comment>
<dbReference type="EMBL" id="QDAG01000001">
    <property type="protein sequence ID" value="KAE8130212.1"/>
    <property type="molecule type" value="Genomic_DNA"/>
</dbReference>
<protein>
    <submittedName>
        <fullName evidence="1">Uncharacterized protein</fullName>
    </submittedName>
</protein>
<name>A0A5N6S998_9BIFI</name>
<dbReference type="Proteomes" id="UP000325415">
    <property type="component" value="Unassembled WGS sequence"/>
</dbReference>
<sequence length="114" mass="12670">MTAISMSQIIGKYKETHPEVREYTEILVGEGKNAKKFKIKHPVYRTNEENRRIKRSADAGGDDLVKAILGDDEYEAFIAAGGQDNAILMLLQLMSENDLPAMVAPDSEGKDQDD</sequence>
<evidence type="ECO:0000313" key="2">
    <source>
        <dbReference type="Proteomes" id="UP000325415"/>
    </source>
</evidence>
<evidence type="ECO:0000313" key="1">
    <source>
        <dbReference type="EMBL" id="KAE8130212.1"/>
    </source>
</evidence>